<dbReference type="InterPro" id="IPR015947">
    <property type="entry name" value="PUA-like_sf"/>
</dbReference>
<name>A0ABT9YLN8_9BACI</name>
<protein>
    <submittedName>
        <fullName evidence="2">Uncharacterized protein YhfF</fullName>
    </submittedName>
</protein>
<gene>
    <name evidence="2" type="ORF">J2S05_003607</name>
</gene>
<organism evidence="2 3">
    <name type="scientific">Alkalicoccobacillus murimartini</name>
    <dbReference type="NCBI Taxonomy" id="171685"/>
    <lineage>
        <taxon>Bacteria</taxon>
        <taxon>Bacillati</taxon>
        <taxon>Bacillota</taxon>
        <taxon>Bacilli</taxon>
        <taxon>Bacillales</taxon>
        <taxon>Bacillaceae</taxon>
        <taxon>Alkalicoccobacillus</taxon>
    </lineage>
</organism>
<dbReference type="SMART" id="SM01022">
    <property type="entry name" value="ASCH"/>
    <property type="match status" value="1"/>
</dbReference>
<dbReference type="SUPFAM" id="SSF88697">
    <property type="entry name" value="PUA domain-like"/>
    <property type="match status" value="1"/>
</dbReference>
<dbReference type="RefSeq" id="WP_306985136.1">
    <property type="nucleotide sequence ID" value="NZ_JAUSUA010000006.1"/>
</dbReference>
<comment type="caution">
    <text evidence="2">The sequence shown here is derived from an EMBL/GenBank/DDBJ whole genome shotgun (WGS) entry which is preliminary data.</text>
</comment>
<feature type="domain" description="ASCH" evidence="1">
    <location>
        <begin position="25"/>
        <end position="143"/>
    </location>
</feature>
<proteinExistence type="predicted"/>
<accession>A0ABT9YLN8</accession>
<keyword evidence="3" id="KW-1185">Reference proteome</keyword>
<evidence type="ECO:0000313" key="2">
    <source>
        <dbReference type="EMBL" id="MDQ0208795.1"/>
    </source>
</evidence>
<dbReference type="Proteomes" id="UP001225034">
    <property type="component" value="Unassembled WGS sequence"/>
</dbReference>
<dbReference type="PANTHER" id="PTHR39203:SF1">
    <property type="entry name" value="CYTOPLASMIC PROTEIN"/>
    <property type="match status" value="1"/>
</dbReference>
<dbReference type="PANTHER" id="PTHR39203">
    <property type="entry name" value="CYTOPLASMIC PROTEIN-RELATED"/>
    <property type="match status" value="1"/>
</dbReference>
<dbReference type="EMBL" id="JAUSUA010000006">
    <property type="protein sequence ID" value="MDQ0208795.1"/>
    <property type="molecule type" value="Genomic_DNA"/>
</dbReference>
<sequence>MNEAAWNYWLEYWGEEQPPDSVSAGQFGDEPDYLAGLVINGTKTATCYGYQLYEIEKVQIPTVGDYSIILNKKDEPVAITQITKVEIKPLNEVDEAFAIAEGDGSYENWYTIHKRYFTEKLREVGMQYKEDMLLVCQTIKLIDSHA</sequence>
<dbReference type="InterPro" id="IPR007374">
    <property type="entry name" value="ASCH_domain"/>
</dbReference>
<dbReference type="InterPro" id="IPR009326">
    <property type="entry name" value="DUF984"/>
</dbReference>
<dbReference type="Pfam" id="PF04266">
    <property type="entry name" value="ASCH"/>
    <property type="match status" value="1"/>
</dbReference>
<evidence type="ECO:0000259" key="1">
    <source>
        <dbReference type="SMART" id="SM01022"/>
    </source>
</evidence>
<dbReference type="Gene3D" id="3.10.400.10">
    <property type="entry name" value="Sulfate adenylyltransferase"/>
    <property type="match status" value="1"/>
</dbReference>
<dbReference type="PIRSF" id="PIRSF021320">
    <property type="entry name" value="DUF984"/>
    <property type="match status" value="1"/>
</dbReference>
<dbReference type="CDD" id="cd06553">
    <property type="entry name" value="ASCH_Ef3133_like"/>
    <property type="match status" value="1"/>
</dbReference>
<evidence type="ECO:0000313" key="3">
    <source>
        <dbReference type="Proteomes" id="UP001225034"/>
    </source>
</evidence>
<reference evidence="2 3" key="1">
    <citation type="submission" date="2023-07" db="EMBL/GenBank/DDBJ databases">
        <title>Genomic Encyclopedia of Type Strains, Phase IV (KMG-IV): sequencing the most valuable type-strain genomes for metagenomic binning, comparative biology and taxonomic classification.</title>
        <authorList>
            <person name="Goeker M."/>
        </authorList>
    </citation>
    <scope>NUCLEOTIDE SEQUENCE [LARGE SCALE GENOMIC DNA]</scope>
    <source>
        <strain evidence="2 3">DSM 19154</strain>
    </source>
</reference>